<dbReference type="RefSeq" id="WP_179794399.1">
    <property type="nucleotide sequence ID" value="NZ_BAABHP010000021.1"/>
</dbReference>
<dbReference type="AlphaFoldDB" id="A0A7Y9J624"/>
<evidence type="ECO:0000313" key="1">
    <source>
        <dbReference type="EMBL" id="NYD36773.1"/>
    </source>
</evidence>
<protein>
    <submittedName>
        <fullName evidence="1">Uncharacterized protein</fullName>
    </submittedName>
</protein>
<reference evidence="1 2" key="1">
    <citation type="submission" date="2020-07" db="EMBL/GenBank/DDBJ databases">
        <title>Sequencing the genomes of 1000 actinobacteria strains.</title>
        <authorList>
            <person name="Klenk H.-P."/>
        </authorList>
    </citation>
    <scope>NUCLEOTIDE SEQUENCE [LARGE SCALE GENOMIC DNA]</scope>
    <source>
        <strain evidence="1 2">DSM 45772</strain>
    </source>
</reference>
<dbReference type="EMBL" id="JACCBN010000001">
    <property type="protein sequence ID" value="NYD36773.1"/>
    <property type="molecule type" value="Genomic_DNA"/>
</dbReference>
<accession>A0A7Y9J624</accession>
<gene>
    <name evidence="1" type="ORF">BJ983_002875</name>
</gene>
<name>A0A7Y9J624_9PSEU</name>
<dbReference type="Proteomes" id="UP000535890">
    <property type="component" value="Unassembled WGS sequence"/>
</dbReference>
<keyword evidence="2" id="KW-1185">Reference proteome</keyword>
<proteinExistence type="predicted"/>
<comment type="caution">
    <text evidence="1">The sequence shown here is derived from an EMBL/GenBank/DDBJ whole genome shotgun (WGS) entry which is preliminary data.</text>
</comment>
<sequence length="70" mass="7658">MRALLGKLARAATPAYDLQDAQEDVWVADGPDWWRLVPTDSSDRPAPRTTRAEVARCYGPVVELPHIGGA</sequence>
<organism evidence="1 2">
    <name type="scientific">Actinomycetospora corticicola</name>
    <dbReference type="NCBI Taxonomy" id="663602"/>
    <lineage>
        <taxon>Bacteria</taxon>
        <taxon>Bacillati</taxon>
        <taxon>Actinomycetota</taxon>
        <taxon>Actinomycetes</taxon>
        <taxon>Pseudonocardiales</taxon>
        <taxon>Pseudonocardiaceae</taxon>
        <taxon>Actinomycetospora</taxon>
    </lineage>
</organism>
<evidence type="ECO:0000313" key="2">
    <source>
        <dbReference type="Proteomes" id="UP000535890"/>
    </source>
</evidence>